<keyword evidence="1" id="KW-0812">Transmembrane</keyword>
<feature type="transmembrane region" description="Helical" evidence="1">
    <location>
        <begin position="29"/>
        <end position="48"/>
    </location>
</feature>
<keyword evidence="3" id="KW-1185">Reference proteome</keyword>
<dbReference type="AlphaFoldDB" id="A0A518IWT2"/>
<evidence type="ECO:0000313" key="2">
    <source>
        <dbReference type="EMBL" id="QDV57525.1"/>
    </source>
</evidence>
<proteinExistence type="predicted"/>
<organism evidence="2 3">
    <name type="scientific">Rosistilla oblonga</name>
    <dbReference type="NCBI Taxonomy" id="2527990"/>
    <lineage>
        <taxon>Bacteria</taxon>
        <taxon>Pseudomonadati</taxon>
        <taxon>Planctomycetota</taxon>
        <taxon>Planctomycetia</taxon>
        <taxon>Pirellulales</taxon>
        <taxon>Pirellulaceae</taxon>
        <taxon>Rosistilla</taxon>
    </lineage>
</organism>
<keyword evidence="1" id="KW-1133">Transmembrane helix</keyword>
<accession>A0A518IWT2</accession>
<dbReference type="EMBL" id="CP036318">
    <property type="protein sequence ID" value="QDV57525.1"/>
    <property type="molecule type" value="Genomic_DNA"/>
</dbReference>
<dbReference type="RefSeq" id="WP_197452701.1">
    <property type="nucleotide sequence ID" value="NZ_CP036318.1"/>
</dbReference>
<protein>
    <submittedName>
        <fullName evidence="2">Uncharacterized protein</fullName>
    </submittedName>
</protein>
<evidence type="ECO:0000313" key="3">
    <source>
        <dbReference type="Proteomes" id="UP000316770"/>
    </source>
</evidence>
<gene>
    <name evidence="2" type="ORF">Mal33_35350</name>
</gene>
<keyword evidence="1" id="KW-0472">Membrane</keyword>
<evidence type="ECO:0000256" key="1">
    <source>
        <dbReference type="SAM" id="Phobius"/>
    </source>
</evidence>
<reference evidence="2 3" key="1">
    <citation type="submission" date="2019-02" db="EMBL/GenBank/DDBJ databases">
        <title>Deep-cultivation of Planctomycetes and their phenomic and genomic characterization uncovers novel biology.</title>
        <authorList>
            <person name="Wiegand S."/>
            <person name="Jogler M."/>
            <person name="Boedeker C."/>
            <person name="Pinto D."/>
            <person name="Vollmers J."/>
            <person name="Rivas-Marin E."/>
            <person name="Kohn T."/>
            <person name="Peeters S.H."/>
            <person name="Heuer A."/>
            <person name="Rast P."/>
            <person name="Oberbeckmann S."/>
            <person name="Bunk B."/>
            <person name="Jeske O."/>
            <person name="Meyerdierks A."/>
            <person name="Storesund J.E."/>
            <person name="Kallscheuer N."/>
            <person name="Luecker S."/>
            <person name="Lage O.M."/>
            <person name="Pohl T."/>
            <person name="Merkel B.J."/>
            <person name="Hornburger P."/>
            <person name="Mueller R.-W."/>
            <person name="Bruemmer F."/>
            <person name="Labrenz M."/>
            <person name="Spormann A.M."/>
            <person name="Op den Camp H."/>
            <person name="Overmann J."/>
            <person name="Amann R."/>
            <person name="Jetten M.S.M."/>
            <person name="Mascher T."/>
            <person name="Medema M.H."/>
            <person name="Devos D.P."/>
            <person name="Kaster A.-K."/>
            <person name="Ovreas L."/>
            <person name="Rohde M."/>
            <person name="Galperin M.Y."/>
            <person name="Jogler C."/>
        </authorList>
    </citation>
    <scope>NUCLEOTIDE SEQUENCE [LARGE SCALE GENOMIC DNA]</scope>
    <source>
        <strain evidence="2 3">Mal33</strain>
    </source>
</reference>
<name>A0A518IWT2_9BACT</name>
<dbReference type="Proteomes" id="UP000316770">
    <property type="component" value="Chromosome"/>
</dbReference>
<sequence length="49" mass="5436">MLMRNPEMTLVDSLDRDEEILASSARENLLGQVIVILVVVVAILLRSLS</sequence>